<evidence type="ECO:0000313" key="8">
    <source>
        <dbReference type="EMBL" id="MCC3266469.1"/>
    </source>
</evidence>
<keyword evidence="4" id="KW-0479">Metal-binding</keyword>
<dbReference type="RefSeq" id="WP_227891278.1">
    <property type="nucleotide sequence ID" value="NZ_JAJFZQ010000006.1"/>
</dbReference>
<dbReference type="PROSITE" id="PS00331">
    <property type="entry name" value="MALIC_ENZYMES"/>
    <property type="match status" value="1"/>
</dbReference>
<dbReference type="Gene3D" id="3.40.50.720">
    <property type="entry name" value="NAD(P)-binding Rossmann-like Domain"/>
    <property type="match status" value="1"/>
</dbReference>
<keyword evidence="5" id="KW-0560">Oxidoreductase</keyword>
<evidence type="ECO:0000256" key="2">
    <source>
        <dbReference type="ARBA" id="ARBA00001946"/>
    </source>
</evidence>
<dbReference type="Proteomes" id="UP001139168">
    <property type="component" value="Unassembled WGS sequence"/>
</dbReference>
<comment type="cofactor">
    <cofactor evidence="2">
        <name>Mg(2+)</name>
        <dbReference type="ChEBI" id="CHEBI:18420"/>
    </cofactor>
</comment>
<protein>
    <submittedName>
        <fullName evidence="8">NAD-dependent malic enzyme</fullName>
    </submittedName>
</protein>
<dbReference type="EMBL" id="JAJFZQ010000006">
    <property type="protein sequence ID" value="MCC3266469.1"/>
    <property type="molecule type" value="Genomic_DNA"/>
</dbReference>
<gene>
    <name evidence="8" type="ORF">LJ752_10490</name>
</gene>
<evidence type="ECO:0000259" key="7">
    <source>
        <dbReference type="SMART" id="SM01274"/>
    </source>
</evidence>
<name>A0ABS8GII1_9MICC</name>
<comment type="similarity">
    <text evidence="3">Belongs to the malic enzymes family.</text>
</comment>
<dbReference type="PIRSF" id="PIRSF000106">
    <property type="entry name" value="ME"/>
    <property type="match status" value="1"/>
</dbReference>
<dbReference type="Pfam" id="PF03949">
    <property type="entry name" value="Malic_M"/>
    <property type="match status" value="1"/>
</dbReference>
<dbReference type="InterPro" id="IPR012302">
    <property type="entry name" value="Malic_NAD-bd"/>
</dbReference>
<evidence type="ECO:0000256" key="4">
    <source>
        <dbReference type="ARBA" id="ARBA00022723"/>
    </source>
</evidence>
<sequence length="389" mass="40280">MTAHVRARQPISTEDIFGSHEGGKLSVESRLPLDSSRNLSIAYTPGVAEVSRAIAADPALADTYTWASRLVVVVSDGTAVLGLGNIGPSASLPVMEGKAALFKTYGGLNSIPLVLDTTNVDEIIETLVRLRPSYGAVNLEDIAAPRCFELEQRLIEALDCPVMHDDQHGTAIVVLAALLNAARVVDRALERLRVVISGAGAAGVACANILLDAGIQDVVVLDSRGILSQRRSDLTGVKVDLAARTNLRGVEGGAAEALNDADVFIGVSSGTVDEAVLATMAPDAVIFALSNPDPEVHPEVAARYAAVIATGRSDFPNQINNVLAFPGVFRGALDIGARRITPAMKVAAAAAIADLVGADLSARFIVPNPLDPRVAPAVAAAVAAAARDS</sequence>
<comment type="caution">
    <text evidence="8">The sequence shown here is derived from an EMBL/GenBank/DDBJ whole genome shotgun (WGS) entry which is preliminary data.</text>
</comment>
<evidence type="ECO:0000256" key="1">
    <source>
        <dbReference type="ARBA" id="ARBA00001936"/>
    </source>
</evidence>
<dbReference type="InterPro" id="IPR012301">
    <property type="entry name" value="Malic_N_dom"/>
</dbReference>
<accession>A0ABS8GII1</accession>
<dbReference type="Pfam" id="PF00390">
    <property type="entry name" value="malic"/>
    <property type="match status" value="1"/>
</dbReference>
<comment type="cofactor">
    <cofactor evidence="1">
        <name>Mn(2+)</name>
        <dbReference type="ChEBI" id="CHEBI:29035"/>
    </cofactor>
</comment>
<evidence type="ECO:0000259" key="6">
    <source>
        <dbReference type="SMART" id="SM00919"/>
    </source>
</evidence>
<dbReference type="InterPro" id="IPR015884">
    <property type="entry name" value="Malic_enzyme_CS"/>
</dbReference>
<dbReference type="PANTHER" id="PTHR43237">
    <property type="entry name" value="NADP-DEPENDENT MALIC ENZYME"/>
    <property type="match status" value="1"/>
</dbReference>
<dbReference type="SMART" id="SM01274">
    <property type="entry name" value="malic"/>
    <property type="match status" value="1"/>
</dbReference>
<dbReference type="InterPro" id="IPR001891">
    <property type="entry name" value="Malic_OxRdtase"/>
</dbReference>
<keyword evidence="9" id="KW-1185">Reference proteome</keyword>
<evidence type="ECO:0000256" key="5">
    <source>
        <dbReference type="ARBA" id="ARBA00023002"/>
    </source>
</evidence>
<dbReference type="SMART" id="SM00919">
    <property type="entry name" value="Malic_M"/>
    <property type="match status" value="1"/>
</dbReference>
<feature type="domain" description="Malic enzyme NAD-binding" evidence="6">
    <location>
        <begin position="167"/>
        <end position="387"/>
    </location>
</feature>
<dbReference type="InterPro" id="IPR037062">
    <property type="entry name" value="Malic_N_dom_sf"/>
</dbReference>
<feature type="domain" description="Malic enzyme N-terminal" evidence="7">
    <location>
        <begin position="22"/>
        <end position="155"/>
    </location>
</feature>
<dbReference type="SUPFAM" id="SSF51735">
    <property type="entry name" value="NAD(P)-binding Rossmann-fold domains"/>
    <property type="match status" value="1"/>
</dbReference>
<dbReference type="InterPro" id="IPR046346">
    <property type="entry name" value="Aminoacid_DH-like_N_sf"/>
</dbReference>
<evidence type="ECO:0000313" key="9">
    <source>
        <dbReference type="Proteomes" id="UP001139168"/>
    </source>
</evidence>
<dbReference type="PANTHER" id="PTHR43237:SF4">
    <property type="entry name" value="NADP-DEPENDENT MALIC ENZYME"/>
    <property type="match status" value="1"/>
</dbReference>
<reference evidence="8" key="1">
    <citation type="submission" date="2021-10" db="EMBL/GenBank/DDBJ databases">
        <title>Novel species in genus Arthrobacter.</title>
        <authorList>
            <person name="Liu Y."/>
        </authorList>
    </citation>
    <scope>NUCLEOTIDE SEQUENCE</scope>
    <source>
        <strain evidence="8">Zg-Y786</strain>
    </source>
</reference>
<proteinExistence type="inferred from homology"/>
<evidence type="ECO:0000256" key="3">
    <source>
        <dbReference type="ARBA" id="ARBA00008785"/>
    </source>
</evidence>
<dbReference type="InterPro" id="IPR051674">
    <property type="entry name" value="Malate_Decarboxylase"/>
</dbReference>
<dbReference type="Gene3D" id="3.40.50.10380">
    <property type="entry name" value="Malic enzyme, N-terminal domain"/>
    <property type="match status" value="1"/>
</dbReference>
<organism evidence="8 9">
    <name type="scientific">Arthrobacter gengyunqii</name>
    <dbReference type="NCBI Taxonomy" id="2886940"/>
    <lineage>
        <taxon>Bacteria</taxon>
        <taxon>Bacillati</taxon>
        <taxon>Actinomycetota</taxon>
        <taxon>Actinomycetes</taxon>
        <taxon>Micrococcales</taxon>
        <taxon>Micrococcaceae</taxon>
        <taxon>Arthrobacter</taxon>
    </lineage>
</organism>
<dbReference type="InterPro" id="IPR036291">
    <property type="entry name" value="NAD(P)-bd_dom_sf"/>
</dbReference>
<dbReference type="SUPFAM" id="SSF53223">
    <property type="entry name" value="Aminoacid dehydrogenase-like, N-terminal domain"/>
    <property type="match status" value="1"/>
</dbReference>